<name>F8FNY2_PAEMK</name>
<dbReference type="EMBL" id="CP002869">
    <property type="protein sequence ID" value="AEI45051.1"/>
    <property type="molecule type" value="Genomic_DNA"/>
</dbReference>
<evidence type="ECO:0000313" key="1">
    <source>
        <dbReference type="EMBL" id="AEI45051.1"/>
    </source>
</evidence>
<dbReference type="RefSeq" id="WP_013920195.1">
    <property type="nucleotide sequence ID" value="NC_015690.1"/>
</dbReference>
<evidence type="ECO:0008006" key="3">
    <source>
        <dbReference type="Google" id="ProtNLM"/>
    </source>
</evidence>
<dbReference type="KEGG" id="pms:KNP414_06530"/>
<accession>F8FNY2</accession>
<reference evidence="1 2" key="2">
    <citation type="journal article" date="2013" name="Genome Announc.">
        <title>Genome Sequence of Growth-Improving Paenibacillus mucilaginosus Strain KNP414.</title>
        <authorList>
            <person name="Lu J.J."/>
            <person name="Wang J.F."/>
            <person name="Hu X.F."/>
        </authorList>
    </citation>
    <scope>NUCLEOTIDE SEQUENCE [LARGE SCALE GENOMIC DNA]</scope>
    <source>
        <strain evidence="1 2">KNP414</strain>
    </source>
</reference>
<reference evidence="2" key="1">
    <citation type="submission" date="2011-06" db="EMBL/GenBank/DDBJ databases">
        <title>Complete genome sequence of Paenibacillus mucilaginosus KNP414.</title>
        <authorList>
            <person name="Wang J."/>
            <person name="Hu S."/>
            <person name="Hu X."/>
            <person name="Zhang B."/>
            <person name="Dong D."/>
            <person name="Zhang S."/>
            <person name="Zhao K."/>
            <person name="Wu D."/>
        </authorList>
    </citation>
    <scope>NUCLEOTIDE SEQUENCE [LARGE SCALE GENOMIC DNA]</scope>
    <source>
        <strain evidence="2">KNP414</strain>
    </source>
</reference>
<organism evidence="1 2">
    <name type="scientific">Paenibacillus mucilaginosus (strain KNP414)</name>
    <dbReference type="NCBI Taxonomy" id="1036673"/>
    <lineage>
        <taxon>Bacteria</taxon>
        <taxon>Bacillati</taxon>
        <taxon>Bacillota</taxon>
        <taxon>Bacilli</taxon>
        <taxon>Bacillales</taxon>
        <taxon>Paenibacillaceae</taxon>
        <taxon>Paenibacillus</taxon>
    </lineage>
</organism>
<sequence length="114" mass="12381">MNRAESLTRIMKAAAKIQLNIALMLEAKTAEAEKSRHWICNHLSVAAYDGHAVQVKETMDIHDQLIEVIEGVTKMENALTRNLQILLNQKEEGGMGGGGMQGGGLGDMFGMGEN</sequence>
<dbReference type="Pfam" id="PF26595">
    <property type="entry name" value="A_ENA"/>
    <property type="match status" value="1"/>
</dbReference>
<proteinExistence type="predicted"/>
<dbReference type="InterPro" id="IPR058705">
    <property type="entry name" value="A_ENA"/>
</dbReference>
<protein>
    <recommendedName>
        <fullName evidence="3">Restriction endonuclease subunit S</fullName>
    </recommendedName>
</protein>
<dbReference type="PATRIC" id="fig|1036673.3.peg.6086"/>
<dbReference type="AlphaFoldDB" id="F8FNY2"/>
<dbReference type="Proteomes" id="UP000006620">
    <property type="component" value="Chromosome"/>
</dbReference>
<evidence type="ECO:0000313" key="2">
    <source>
        <dbReference type="Proteomes" id="UP000006620"/>
    </source>
</evidence>
<gene>
    <name evidence="1" type="ordered locus">KNP414_06530</name>
</gene>
<dbReference type="HOGENOM" id="CLU_2118637_0_0_9"/>